<evidence type="ECO:0000313" key="2">
    <source>
        <dbReference type="Proteomes" id="UP000070054"/>
    </source>
</evidence>
<gene>
    <name evidence="1" type="ORF">CNYM01_12115</name>
</gene>
<comment type="caution">
    <text evidence="1">The sequence shown here is derived from an EMBL/GenBank/DDBJ whole genome shotgun (WGS) entry which is preliminary data.</text>
</comment>
<dbReference type="Proteomes" id="UP000070054">
    <property type="component" value="Unassembled WGS sequence"/>
</dbReference>
<dbReference type="AlphaFoldDB" id="A0A135SQB8"/>
<proteinExistence type="predicted"/>
<name>A0A135SQB8_9PEZI</name>
<sequence length="85" mass="9517">MGKQKWNPLLRAGMGEYAKYASTCTSMATAPAQRVSVIEQSVGQSSQTQTETAKHKHRLFIRPGKIDMRPRRDGAEAYQLFDSKS</sequence>
<reference evidence="1 2" key="1">
    <citation type="submission" date="2014-02" db="EMBL/GenBank/DDBJ databases">
        <title>The genome sequence of Colletotrichum nymphaeae SA-01.</title>
        <authorList>
            <person name="Baroncelli R."/>
            <person name="Thon M.R."/>
        </authorList>
    </citation>
    <scope>NUCLEOTIDE SEQUENCE [LARGE SCALE GENOMIC DNA]</scope>
    <source>
        <strain evidence="1 2">SA-01</strain>
    </source>
</reference>
<dbReference type="EMBL" id="JEMN01001413">
    <property type="protein sequence ID" value="KXH38124.1"/>
    <property type="molecule type" value="Genomic_DNA"/>
</dbReference>
<accession>A0A135SQB8</accession>
<protein>
    <submittedName>
        <fullName evidence="1">Uncharacterized protein</fullName>
    </submittedName>
</protein>
<evidence type="ECO:0000313" key="1">
    <source>
        <dbReference type="EMBL" id="KXH38124.1"/>
    </source>
</evidence>
<keyword evidence="2" id="KW-1185">Reference proteome</keyword>
<organism evidence="1 2">
    <name type="scientific">Colletotrichum nymphaeae SA-01</name>
    <dbReference type="NCBI Taxonomy" id="1460502"/>
    <lineage>
        <taxon>Eukaryota</taxon>
        <taxon>Fungi</taxon>
        <taxon>Dikarya</taxon>
        <taxon>Ascomycota</taxon>
        <taxon>Pezizomycotina</taxon>
        <taxon>Sordariomycetes</taxon>
        <taxon>Hypocreomycetidae</taxon>
        <taxon>Glomerellales</taxon>
        <taxon>Glomerellaceae</taxon>
        <taxon>Colletotrichum</taxon>
        <taxon>Colletotrichum acutatum species complex</taxon>
    </lineage>
</organism>